<keyword evidence="2" id="KW-1185">Reference proteome</keyword>
<evidence type="ECO:0000313" key="1">
    <source>
        <dbReference type="EMBL" id="KAL0933716.1"/>
    </source>
</evidence>
<reference evidence="1 2" key="1">
    <citation type="journal article" date="2020" name="Phytopathology">
        <title>Genome Sequence Resources of Colletotrichum truncatum, C. plurivorum, C. musicola, and C. sojae: Four Species Pathogenic to Soybean (Glycine max).</title>
        <authorList>
            <person name="Rogerio F."/>
            <person name="Boufleur T.R."/>
            <person name="Ciampi-Guillardi M."/>
            <person name="Sukno S.A."/>
            <person name="Thon M.R."/>
            <person name="Massola Junior N.S."/>
            <person name="Baroncelli R."/>
        </authorList>
    </citation>
    <scope>NUCLEOTIDE SEQUENCE [LARGE SCALE GENOMIC DNA]</scope>
    <source>
        <strain evidence="1 2">CMES1059</strain>
    </source>
</reference>
<proteinExistence type="predicted"/>
<dbReference type="Proteomes" id="UP000805649">
    <property type="component" value="Unassembled WGS sequence"/>
</dbReference>
<evidence type="ECO:0000313" key="2">
    <source>
        <dbReference type="Proteomes" id="UP000805649"/>
    </source>
</evidence>
<dbReference type="EMBL" id="VUJX02000007">
    <property type="protein sequence ID" value="KAL0933716.1"/>
    <property type="molecule type" value="Genomic_DNA"/>
</dbReference>
<accession>A0ACC3YPB6</accession>
<comment type="caution">
    <text evidence="1">The sequence shown here is derived from an EMBL/GenBank/DDBJ whole genome shotgun (WGS) entry which is preliminary data.</text>
</comment>
<sequence length="1655" mass="188001">MDSSVSVDHVVLRNSTPTEAARHLRGLSSSTADLVPITAHLYDAVTRGSIPHVVFSIWTPMHHDAESTIASLRQSESLLERRVAIKAFIKALRSPESLAKVWDAAGGTSGVARLMSGLSVDEIKLLCNGLAKTASLSQGQSERRARLTELVELLYADKTTDPRPLQVYYKRIFPACTTDKVAEYEKSQPTWSERQRSILRRTHPSIYEAKFLESIFSKDAKDAKVDEEIWTSLIDSNLGFAKQLLSKLLESDGPLPIESPEFTKLAEHIVKRLRRRRPAAEKSLPFELLELLVKLFRRYPDLTEDLNARVDGIISYVIDFWEHTRTTRLKVQRYLIELIGLAPASEFISAEDIVALLRTVSPAVSYQLFRLVIQSAQHYQFDIEDVSDKANGFLKKLKGPWPSDLFISFANDDPDASLHLFERLIAVFPDARFIEPSDLMRDSILESPKEPETDKGDPYILEALLVRKSRARSILDSELMERIEKRVQHCKEKASTSRDWVFRSGWSKIALNLCVAAGSHELFSDTISWVRRFNKDPNTVQSLYLSGCFLAAETFDLLSGIPSNPTHLEKSKDSIKERVEFGNKILLHLLETASMGLREPGFQEYHWYRILLLPRNVVAARFRGANRLHDALQLSDDEMIDLLWKPTLEFALEAEEYLLRPGMERLYPREVRGFLYDIDFDFAKYLRPNSSMFLNQLAMARDKMWENYRPKHYPAVHDLGDAWPRGLPVQYLCPDDVKDVKDIPFVYSKVESVVFASPDSVLQEVPTEKELRAAIGPFVDDYNYALQAYLNSTDDGAERDNRIRKAWRHAVDNLTGDRMTKRESLRFWADIFVERNELKLPPDVKAETLRRPQPAIPDVEDPDTPNEWDPRLSDETGEIELDEAREIPATILDMRIKQGYSWASSSILEQEVLWEDSIWTEVEEHESFWSLKRHGWPSSWKTKDSLAVALLLFLNTLEGSDTSILKKAFPSSTDVRYPALYLDQSFMDAVDQEYFDYNHVHEMSNLIRLAPASLLAQVARSVLEAVEATEKSDPDALTPTRLCMRLIRLVANSDRPSLAFPLISDVILCRPDDSSWHRKLFNKGFFNRLPPRKAAEFLNNITDSIQTKLEEQENRSKEAKEQEPNGLVKSPSLVKVSTVTMLAKLLSDASFLDEKTPSEVLSRLLEKSQHVDIRNAIIESLYGALAGGISSSTKDNIISLLEKNAVPIASSFNERTLASVSWEDVEAGDDLPCVSVMESENVLRQIFTTWDQRFSEDLDVRKKLAALTSKIVKESAENNRRWVEVFLKRFGFELPPGEVIHPVPVNPGMLAIFGRNPEFLSRTEFDMMRGSVLAQICPPPGVAAVTKQVRDSPSLSESDAGKHWLYMFGGGSRAINLCGTDSLLKTMHHATGQQVSDSSERVTSDMLQKFALEVFQQLIYRGDVSRLESLVNSVTPTITGEKSPEAVESWKSITLPILQKVIATIEELRTLEWQRNPERKPKVLPDSFRLKVATLVLPLQVDQEEAFVNDVSGLINELVDSGVPYHHRWDYLKQSVINSHIDWKPYLMRLAVPTGTLHDIDVEKPTLASYLRIEFARHLLENGFPDAPKGKAVVAALKKMLHDWVKSPVEEFRRHAREVVHTLKHASDNEWFSRGEPLQWAETEDGDSDGEGDFV</sequence>
<protein>
    <submittedName>
        <fullName evidence="1">Uncharacterized protein</fullName>
    </submittedName>
</protein>
<organism evidence="1 2">
    <name type="scientific">Colletotrichum truncatum</name>
    <name type="common">Anthracnose fungus</name>
    <name type="synonym">Colletotrichum capsici</name>
    <dbReference type="NCBI Taxonomy" id="5467"/>
    <lineage>
        <taxon>Eukaryota</taxon>
        <taxon>Fungi</taxon>
        <taxon>Dikarya</taxon>
        <taxon>Ascomycota</taxon>
        <taxon>Pezizomycotina</taxon>
        <taxon>Sordariomycetes</taxon>
        <taxon>Hypocreomycetidae</taxon>
        <taxon>Glomerellales</taxon>
        <taxon>Glomerellaceae</taxon>
        <taxon>Colletotrichum</taxon>
        <taxon>Colletotrichum truncatum species complex</taxon>
    </lineage>
</organism>
<name>A0ACC3YPB6_COLTU</name>
<gene>
    <name evidence="1" type="ORF">CTRU02_210515</name>
</gene>